<dbReference type="CDD" id="cd00171">
    <property type="entry name" value="Sec7"/>
    <property type="match status" value="1"/>
</dbReference>
<dbReference type="Proteomes" id="UP000013827">
    <property type="component" value="Unassembled WGS sequence"/>
</dbReference>
<dbReference type="STRING" id="2903.R1CM07"/>
<evidence type="ECO:0000256" key="2">
    <source>
        <dbReference type="SAM" id="SignalP"/>
    </source>
</evidence>
<evidence type="ECO:0000313" key="4">
    <source>
        <dbReference type="EnsemblProtists" id="EOD23617"/>
    </source>
</evidence>
<dbReference type="PaxDb" id="2903-EOD23617"/>
<keyword evidence="2" id="KW-0732">Signal</keyword>
<dbReference type="KEGG" id="ehx:EMIHUDRAFT_631924"/>
<feature type="region of interest" description="Disordered" evidence="1">
    <location>
        <begin position="416"/>
        <end position="446"/>
    </location>
</feature>
<dbReference type="AlphaFoldDB" id="A0A0D3JJD2"/>
<keyword evidence="5" id="KW-1185">Reference proteome</keyword>
<dbReference type="Pfam" id="PF01369">
    <property type="entry name" value="Sec7"/>
    <property type="match status" value="1"/>
</dbReference>
<feature type="region of interest" description="Disordered" evidence="1">
    <location>
        <begin position="269"/>
        <end position="289"/>
    </location>
</feature>
<feature type="domain" description="SEC7" evidence="3">
    <location>
        <begin position="491"/>
        <end position="628"/>
    </location>
</feature>
<dbReference type="InterPro" id="IPR023394">
    <property type="entry name" value="Sec7_C_sf"/>
</dbReference>
<name>A0A0D3JJD2_EMIH1</name>
<sequence length="1016" mass="107168">MLFLLVLPLSGTRPRVSATLALSCETQRVADALRAQTDRPEPLRLARALDHASLDALLSSSAEDASGRCTAALLAVASGAETAEPARTAALWALVRLLRAAGSRCTPDTLSRVAAVARHWLLHPLGRVPGADGSLSSSHAAAVALLRECAAAALELLGEGEGGAEEADREAAAAVASTVFRSCSHGVLSGRLPPVHAVELASLVAVRALELREAEGAGGAEASTASKLWLWVVRELEEWLAGDPGAATASESRCALGLGVLSALLCSEAASPPEPEPEPPGRRSEDLGRSRAISGDLGRRCEPLGEALGERLLWGVLRAGRRGPACSTLALRLLPLLHTLPCASSLRSEIGEGLRQLPLALLTSPTTSQSSLGRRVDALRCLEALLTQPGAARSLVSHGDLLPHKPGWWEEVCDALRPPRPGDRPGDPRRETVEESGLRLRAPSRLQQAAERRAVTRRVAEAMGAGRGKEAVRMLEEAGLVGGGGPGESDEAEGLPARELGELLTRAEPRYAAALAAFLARFDFGALSLPDALRLLFAALRCPGEAQKIDRLMQAFARSYFGDGHAPFRDADEVYAVAFSVMMLNVDQHNPSVRSKMSKLQFVTNTRRAASHVPADYLGSLYDAVAAEELKAHDEPPGRPPPGQPQPWQPPEAASPPAVSVWRWRYLRQRWRSAPSPRRLASARNGTTSRELDEAVAAPLLPVALDAAARHLWLCSADEGLRPAPLVDEEPDWQSAVRLLMLCLRASTPPSPGRPVGVAGGAGDAVDAVVRALCAGSRVAAPLLHESQGASDPYSDGPIRLVLAAFAVARALPEELGPAGWHSLVLTLLSLQQLGLCPAPLAPTQPVMGAADASRPDPDSVRRAGAIDAAVRLVEESLRAPGPPLSEPLWMRQRSCSMRLSAVQPSAVLSSAMAQLPRRGSSALLAALLRAVDDTVLLSLRNPHAGSLPASTALQLLGEALSSDSAAAREAIPAAMDRLRRVLATPACPLPVRHAASHSLASIRARQSQLEHRGVQ</sequence>
<feature type="compositionally biased region" description="Basic and acidic residues" evidence="1">
    <location>
        <begin position="279"/>
        <end position="289"/>
    </location>
</feature>
<dbReference type="GeneID" id="17269131"/>
<evidence type="ECO:0000256" key="1">
    <source>
        <dbReference type="SAM" id="MobiDB-lite"/>
    </source>
</evidence>
<proteinExistence type="predicted"/>
<feature type="compositionally biased region" description="Basic and acidic residues" evidence="1">
    <location>
        <begin position="420"/>
        <end position="438"/>
    </location>
</feature>
<dbReference type="GO" id="GO:0032012">
    <property type="term" value="P:regulation of ARF protein signal transduction"/>
    <property type="evidence" value="ECO:0007669"/>
    <property type="project" value="InterPro"/>
</dbReference>
<accession>A0A0D3JJD2</accession>
<feature type="compositionally biased region" description="Pro residues" evidence="1">
    <location>
        <begin position="638"/>
        <end position="654"/>
    </location>
</feature>
<dbReference type="eggNOG" id="KOG0929">
    <property type="taxonomic scope" value="Eukaryota"/>
</dbReference>
<dbReference type="InterPro" id="IPR035999">
    <property type="entry name" value="Sec7_dom_sf"/>
</dbReference>
<reference evidence="5" key="1">
    <citation type="journal article" date="2013" name="Nature">
        <title>Pan genome of the phytoplankton Emiliania underpins its global distribution.</title>
        <authorList>
            <person name="Read B.A."/>
            <person name="Kegel J."/>
            <person name="Klute M.J."/>
            <person name="Kuo A."/>
            <person name="Lefebvre S.C."/>
            <person name="Maumus F."/>
            <person name="Mayer C."/>
            <person name="Miller J."/>
            <person name="Monier A."/>
            <person name="Salamov A."/>
            <person name="Young J."/>
            <person name="Aguilar M."/>
            <person name="Claverie J.M."/>
            <person name="Frickenhaus S."/>
            <person name="Gonzalez K."/>
            <person name="Herman E.K."/>
            <person name="Lin Y.C."/>
            <person name="Napier J."/>
            <person name="Ogata H."/>
            <person name="Sarno A.F."/>
            <person name="Shmutz J."/>
            <person name="Schroeder D."/>
            <person name="de Vargas C."/>
            <person name="Verret F."/>
            <person name="von Dassow P."/>
            <person name="Valentin K."/>
            <person name="Van de Peer Y."/>
            <person name="Wheeler G."/>
            <person name="Dacks J.B."/>
            <person name="Delwiche C.F."/>
            <person name="Dyhrman S.T."/>
            <person name="Glockner G."/>
            <person name="John U."/>
            <person name="Richards T."/>
            <person name="Worden A.Z."/>
            <person name="Zhang X."/>
            <person name="Grigoriev I.V."/>
            <person name="Allen A.E."/>
            <person name="Bidle K."/>
            <person name="Borodovsky M."/>
            <person name="Bowler C."/>
            <person name="Brownlee C."/>
            <person name="Cock J.M."/>
            <person name="Elias M."/>
            <person name="Gladyshev V.N."/>
            <person name="Groth M."/>
            <person name="Guda C."/>
            <person name="Hadaegh A."/>
            <person name="Iglesias-Rodriguez M.D."/>
            <person name="Jenkins J."/>
            <person name="Jones B.M."/>
            <person name="Lawson T."/>
            <person name="Leese F."/>
            <person name="Lindquist E."/>
            <person name="Lobanov A."/>
            <person name="Lomsadze A."/>
            <person name="Malik S.B."/>
            <person name="Marsh M.E."/>
            <person name="Mackinder L."/>
            <person name="Mock T."/>
            <person name="Mueller-Roeber B."/>
            <person name="Pagarete A."/>
            <person name="Parker M."/>
            <person name="Probert I."/>
            <person name="Quesneville H."/>
            <person name="Raines C."/>
            <person name="Rensing S.A."/>
            <person name="Riano-Pachon D.M."/>
            <person name="Richier S."/>
            <person name="Rokitta S."/>
            <person name="Shiraiwa Y."/>
            <person name="Soanes D.M."/>
            <person name="van der Giezen M."/>
            <person name="Wahlund T.M."/>
            <person name="Williams B."/>
            <person name="Wilson W."/>
            <person name="Wolfe G."/>
            <person name="Wurch L.L."/>
        </authorList>
    </citation>
    <scope>NUCLEOTIDE SEQUENCE</scope>
</reference>
<dbReference type="SMART" id="SM00222">
    <property type="entry name" value="Sec7"/>
    <property type="match status" value="1"/>
</dbReference>
<evidence type="ECO:0000259" key="3">
    <source>
        <dbReference type="PROSITE" id="PS50190"/>
    </source>
</evidence>
<protein>
    <recommendedName>
        <fullName evidence="3">SEC7 domain-containing protein</fullName>
    </recommendedName>
</protein>
<dbReference type="GO" id="GO:0005085">
    <property type="term" value="F:guanyl-nucleotide exchange factor activity"/>
    <property type="evidence" value="ECO:0007669"/>
    <property type="project" value="InterPro"/>
</dbReference>
<dbReference type="RefSeq" id="XP_005776046.1">
    <property type="nucleotide sequence ID" value="XM_005775989.1"/>
</dbReference>
<dbReference type="PROSITE" id="PS50190">
    <property type="entry name" value="SEC7"/>
    <property type="match status" value="1"/>
</dbReference>
<dbReference type="HOGENOM" id="CLU_296923_0_0_1"/>
<dbReference type="SUPFAM" id="SSF48425">
    <property type="entry name" value="Sec7 domain"/>
    <property type="match status" value="1"/>
</dbReference>
<feature type="signal peptide" evidence="2">
    <location>
        <begin position="1"/>
        <end position="18"/>
    </location>
</feature>
<dbReference type="Gene3D" id="1.10.1000.11">
    <property type="entry name" value="Arf Nucleotide-binding Site Opener,domain 2"/>
    <property type="match status" value="1"/>
</dbReference>
<feature type="chain" id="PRO_5044291449" description="SEC7 domain-containing protein" evidence="2">
    <location>
        <begin position="19"/>
        <end position="1016"/>
    </location>
</feature>
<dbReference type="InterPro" id="IPR000904">
    <property type="entry name" value="Sec7_dom"/>
</dbReference>
<organism evidence="4 5">
    <name type="scientific">Emiliania huxleyi (strain CCMP1516)</name>
    <dbReference type="NCBI Taxonomy" id="280463"/>
    <lineage>
        <taxon>Eukaryota</taxon>
        <taxon>Haptista</taxon>
        <taxon>Haptophyta</taxon>
        <taxon>Prymnesiophyceae</taxon>
        <taxon>Isochrysidales</taxon>
        <taxon>Noelaerhabdaceae</taxon>
        <taxon>Emiliania</taxon>
    </lineage>
</organism>
<feature type="region of interest" description="Disordered" evidence="1">
    <location>
        <begin position="632"/>
        <end position="655"/>
    </location>
</feature>
<evidence type="ECO:0000313" key="5">
    <source>
        <dbReference type="Proteomes" id="UP000013827"/>
    </source>
</evidence>
<dbReference type="EnsemblProtists" id="EOD23617">
    <property type="protein sequence ID" value="EOD23617"/>
    <property type="gene ID" value="EMIHUDRAFT_631924"/>
</dbReference>
<dbReference type="PANTHER" id="PTHR10663">
    <property type="entry name" value="GUANYL-NUCLEOTIDE EXCHANGE FACTOR"/>
    <property type="match status" value="1"/>
</dbReference>
<reference evidence="4" key="2">
    <citation type="submission" date="2024-10" db="UniProtKB">
        <authorList>
            <consortium name="EnsemblProtists"/>
        </authorList>
    </citation>
    <scope>IDENTIFICATION</scope>
</reference>